<evidence type="ECO:0000313" key="4">
    <source>
        <dbReference type="Proteomes" id="UP001152795"/>
    </source>
</evidence>
<protein>
    <submittedName>
        <fullName evidence="3">Uncharacterized protein</fullName>
    </submittedName>
</protein>
<reference evidence="3" key="1">
    <citation type="submission" date="2020-04" db="EMBL/GenBank/DDBJ databases">
        <authorList>
            <person name="Alioto T."/>
            <person name="Alioto T."/>
            <person name="Gomez Garrido J."/>
        </authorList>
    </citation>
    <scope>NUCLEOTIDE SEQUENCE</scope>
    <source>
        <strain evidence="3">A484AB</strain>
    </source>
</reference>
<dbReference type="EMBL" id="CACRXK020014840">
    <property type="protein sequence ID" value="CAB4027504.1"/>
    <property type="molecule type" value="Genomic_DNA"/>
</dbReference>
<keyword evidence="4" id="KW-1185">Reference proteome</keyword>
<name>A0A7D9L8B2_PARCT</name>
<evidence type="ECO:0000313" key="3">
    <source>
        <dbReference type="EMBL" id="CAB4027504.1"/>
    </source>
</evidence>
<evidence type="ECO:0000256" key="1">
    <source>
        <dbReference type="SAM" id="Coils"/>
    </source>
</evidence>
<comment type="caution">
    <text evidence="3">The sequence shown here is derived from an EMBL/GenBank/DDBJ whole genome shotgun (WGS) entry which is preliminary data.</text>
</comment>
<gene>
    <name evidence="3" type="ORF">PACLA_8A001172</name>
</gene>
<accession>A0A7D9L8B2</accession>
<organism evidence="3 4">
    <name type="scientific">Paramuricea clavata</name>
    <name type="common">Red gorgonian</name>
    <name type="synonym">Violescent sea-whip</name>
    <dbReference type="NCBI Taxonomy" id="317549"/>
    <lineage>
        <taxon>Eukaryota</taxon>
        <taxon>Metazoa</taxon>
        <taxon>Cnidaria</taxon>
        <taxon>Anthozoa</taxon>
        <taxon>Octocorallia</taxon>
        <taxon>Malacalcyonacea</taxon>
        <taxon>Plexauridae</taxon>
        <taxon>Paramuricea</taxon>
    </lineage>
</organism>
<sequence length="144" mass="16094">VCLDIIGDNSNYLSNCRCSCGVLAADVEGVKLGITTLSNRIDSIANANTEYSHKDKEIDHLRSELSIEKARSEKLESELSLFVKERSLEIEKLNLTIVSLKNKNASTFAAPMNNNNKINKNTLMNKNNRNGHRNNGHHNNNELN</sequence>
<evidence type="ECO:0000256" key="2">
    <source>
        <dbReference type="SAM" id="MobiDB-lite"/>
    </source>
</evidence>
<keyword evidence="1" id="KW-0175">Coiled coil</keyword>
<feature type="compositionally biased region" description="Low complexity" evidence="2">
    <location>
        <begin position="113"/>
        <end position="128"/>
    </location>
</feature>
<dbReference type="Proteomes" id="UP001152795">
    <property type="component" value="Unassembled WGS sequence"/>
</dbReference>
<dbReference type="AlphaFoldDB" id="A0A7D9L8B2"/>
<proteinExistence type="predicted"/>
<feature type="coiled-coil region" evidence="1">
    <location>
        <begin position="44"/>
        <end position="78"/>
    </location>
</feature>
<feature type="region of interest" description="Disordered" evidence="2">
    <location>
        <begin position="110"/>
        <end position="144"/>
    </location>
</feature>
<feature type="non-terminal residue" evidence="3">
    <location>
        <position position="1"/>
    </location>
</feature>